<feature type="compositionally biased region" description="Low complexity" evidence="1">
    <location>
        <begin position="24"/>
        <end position="38"/>
    </location>
</feature>
<feature type="region of interest" description="Disordered" evidence="1">
    <location>
        <begin position="1"/>
        <end position="129"/>
    </location>
</feature>
<gene>
    <name evidence="2" type="ORF">Pcinc_039432</name>
</gene>
<protein>
    <submittedName>
        <fullName evidence="2">Uncharacterized protein</fullName>
    </submittedName>
</protein>
<accession>A0AAE1BNF7</accession>
<sequence>MITPSHEPFPSPPYPPSPTTLKFPSSATLLPSPLPSSTRPDRCRGIDYYGLTPLTQPPTPLIPALNPPHPVPKPLVSSPKLLSSGSYPSHCSPKPLSPSLPTSLTQPPTPLIPALNPPHPGPKPLLSSS</sequence>
<dbReference type="EMBL" id="JAWQEG010006725">
    <property type="protein sequence ID" value="KAK3854056.1"/>
    <property type="molecule type" value="Genomic_DNA"/>
</dbReference>
<feature type="compositionally biased region" description="Pro residues" evidence="1">
    <location>
        <begin position="55"/>
        <end position="73"/>
    </location>
</feature>
<dbReference type="Proteomes" id="UP001286313">
    <property type="component" value="Unassembled WGS sequence"/>
</dbReference>
<comment type="caution">
    <text evidence="2">The sequence shown here is derived from an EMBL/GenBank/DDBJ whole genome shotgun (WGS) entry which is preliminary data.</text>
</comment>
<reference evidence="2" key="1">
    <citation type="submission" date="2023-10" db="EMBL/GenBank/DDBJ databases">
        <title>Genome assemblies of two species of porcelain crab, Petrolisthes cinctipes and Petrolisthes manimaculis (Anomura: Porcellanidae).</title>
        <authorList>
            <person name="Angst P."/>
        </authorList>
    </citation>
    <scope>NUCLEOTIDE SEQUENCE</scope>
    <source>
        <strain evidence="2">PB745_01</strain>
        <tissue evidence="2">Gill</tissue>
    </source>
</reference>
<organism evidence="2 3">
    <name type="scientific">Petrolisthes cinctipes</name>
    <name type="common">Flat porcelain crab</name>
    <dbReference type="NCBI Taxonomy" id="88211"/>
    <lineage>
        <taxon>Eukaryota</taxon>
        <taxon>Metazoa</taxon>
        <taxon>Ecdysozoa</taxon>
        <taxon>Arthropoda</taxon>
        <taxon>Crustacea</taxon>
        <taxon>Multicrustacea</taxon>
        <taxon>Malacostraca</taxon>
        <taxon>Eumalacostraca</taxon>
        <taxon>Eucarida</taxon>
        <taxon>Decapoda</taxon>
        <taxon>Pleocyemata</taxon>
        <taxon>Anomura</taxon>
        <taxon>Galatheoidea</taxon>
        <taxon>Porcellanidae</taxon>
        <taxon>Petrolisthes</taxon>
    </lineage>
</organism>
<name>A0AAE1BNF7_PETCI</name>
<evidence type="ECO:0000313" key="3">
    <source>
        <dbReference type="Proteomes" id="UP001286313"/>
    </source>
</evidence>
<keyword evidence="3" id="KW-1185">Reference proteome</keyword>
<evidence type="ECO:0000256" key="1">
    <source>
        <dbReference type="SAM" id="MobiDB-lite"/>
    </source>
</evidence>
<feature type="compositionally biased region" description="Pro residues" evidence="1">
    <location>
        <begin position="107"/>
        <end position="123"/>
    </location>
</feature>
<feature type="compositionally biased region" description="Low complexity" evidence="1">
    <location>
        <begin position="74"/>
        <end position="106"/>
    </location>
</feature>
<proteinExistence type="predicted"/>
<dbReference type="AlphaFoldDB" id="A0AAE1BNF7"/>
<evidence type="ECO:0000313" key="2">
    <source>
        <dbReference type="EMBL" id="KAK3854056.1"/>
    </source>
</evidence>
<feature type="compositionally biased region" description="Pro residues" evidence="1">
    <location>
        <begin position="7"/>
        <end position="18"/>
    </location>
</feature>